<dbReference type="InterPro" id="IPR050469">
    <property type="entry name" value="Diguanylate_Cyclase"/>
</dbReference>
<dbReference type="InterPro" id="IPR029787">
    <property type="entry name" value="Nucleotide_cyclase"/>
</dbReference>
<dbReference type="InterPro" id="IPR043128">
    <property type="entry name" value="Rev_trsase/Diguanyl_cyclase"/>
</dbReference>
<dbReference type="SMART" id="SM00267">
    <property type="entry name" value="GGDEF"/>
    <property type="match status" value="1"/>
</dbReference>
<dbReference type="InterPro" id="IPR000160">
    <property type="entry name" value="GGDEF_dom"/>
</dbReference>
<protein>
    <submittedName>
        <fullName evidence="2">Diguanylate cyclase (GGDEF)-like protein</fullName>
    </submittedName>
</protein>
<dbReference type="PROSITE" id="PS50887">
    <property type="entry name" value="GGDEF"/>
    <property type="match status" value="1"/>
</dbReference>
<keyword evidence="3" id="KW-1185">Reference proteome</keyword>
<evidence type="ECO:0000313" key="3">
    <source>
        <dbReference type="Proteomes" id="UP000245697"/>
    </source>
</evidence>
<evidence type="ECO:0000259" key="1">
    <source>
        <dbReference type="PROSITE" id="PS50887"/>
    </source>
</evidence>
<dbReference type="PANTHER" id="PTHR45138">
    <property type="entry name" value="REGULATORY COMPONENTS OF SENSORY TRANSDUCTION SYSTEM"/>
    <property type="match status" value="1"/>
</dbReference>
<name>A0A316FIK3_9ACTN</name>
<dbReference type="GO" id="GO:0052621">
    <property type="term" value="F:diguanylate cyclase activity"/>
    <property type="evidence" value="ECO:0007669"/>
    <property type="project" value="TreeGrafter"/>
</dbReference>
<feature type="domain" description="GGDEF" evidence="1">
    <location>
        <begin position="387"/>
        <end position="516"/>
    </location>
</feature>
<accession>A0A316FIK3</accession>
<proteinExistence type="predicted"/>
<dbReference type="Gene3D" id="3.30.70.270">
    <property type="match status" value="1"/>
</dbReference>
<evidence type="ECO:0000313" key="2">
    <source>
        <dbReference type="EMBL" id="PWK48103.1"/>
    </source>
</evidence>
<organism evidence="2 3">
    <name type="scientific">Actinoplanes xinjiangensis</name>
    <dbReference type="NCBI Taxonomy" id="512350"/>
    <lineage>
        <taxon>Bacteria</taxon>
        <taxon>Bacillati</taxon>
        <taxon>Actinomycetota</taxon>
        <taxon>Actinomycetes</taxon>
        <taxon>Micromonosporales</taxon>
        <taxon>Micromonosporaceae</taxon>
        <taxon>Actinoplanes</taxon>
    </lineage>
</organism>
<dbReference type="EMBL" id="QGGR01000006">
    <property type="protein sequence ID" value="PWK48103.1"/>
    <property type="molecule type" value="Genomic_DNA"/>
</dbReference>
<dbReference type="RefSeq" id="WP_158319263.1">
    <property type="nucleotide sequence ID" value="NZ_BONA01000039.1"/>
</dbReference>
<dbReference type="NCBIfam" id="TIGR00254">
    <property type="entry name" value="GGDEF"/>
    <property type="match status" value="1"/>
</dbReference>
<dbReference type="SUPFAM" id="SSF55073">
    <property type="entry name" value="Nucleotide cyclase"/>
    <property type="match status" value="1"/>
</dbReference>
<dbReference type="CDD" id="cd01949">
    <property type="entry name" value="GGDEF"/>
    <property type="match status" value="1"/>
</dbReference>
<dbReference type="Pfam" id="PF00990">
    <property type="entry name" value="GGDEF"/>
    <property type="match status" value="1"/>
</dbReference>
<dbReference type="PANTHER" id="PTHR45138:SF9">
    <property type="entry name" value="DIGUANYLATE CYCLASE DGCM-RELATED"/>
    <property type="match status" value="1"/>
</dbReference>
<reference evidence="2 3" key="1">
    <citation type="submission" date="2018-05" db="EMBL/GenBank/DDBJ databases">
        <title>Genomic Encyclopedia of Archaeal and Bacterial Type Strains, Phase II (KMG-II): from individual species to whole genera.</title>
        <authorList>
            <person name="Goeker M."/>
        </authorList>
    </citation>
    <scope>NUCLEOTIDE SEQUENCE [LARGE SCALE GENOMIC DNA]</scope>
    <source>
        <strain evidence="2 3">DSM 45184</strain>
    </source>
</reference>
<dbReference type="Proteomes" id="UP000245697">
    <property type="component" value="Unassembled WGS sequence"/>
</dbReference>
<comment type="caution">
    <text evidence="2">The sequence shown here is derived from an EMBL/GenBank/DDBJ whole genome shotgun (WGS) entry which is preliminary data.</text>
</comment>
<dbReference type="OrthoDB" id="23692at2"/>
<gene>
    <name evidence="2" type="ORF">BC793_106130</name>
</gene>
<sequence length="516" mass="55641">MPDRDPMSAGHEAAIEHAYLLIEAAQGHNDAAAVERAEHEARACGWEDVRLLLHMARSLACLEDGVDDTEHVNAMLDTALLLGDPDLLALSVALKALRCAARRRLATTGESAAALLVEAVVLLDEADGDGLLVHRANALIEVACVAHELGFWELAQEYYELTGQALAVPETRWAATIRRQARVVSINSFDLALDWASCLAAIGQWEGAAARARTALAIGDPTDPGWPPGWVVEVHGMQHLLAAIAGDPAMPAEGRVAALGGAFTAAREGDAEAAARLAGQAGDDVGIPLPNGTKLLRLSLAAKRPGTNPEAIRYGDELAVLRWNDRLDRMSGMRDAIAVERRRRDHEQLRRDLVVDELTGLANRRGYQAYLSGLGERTGPEERPDEQAYAVMMIDVDHFKAVNDGFGHDVGDLVLARLGQILALHVRPVDLAARMGGDEFVVILADVHTGIPTSRAQQILEAVRTHPWDDMAAGLNVSVSIGVHHGSRRELPALLTDADRSLYHAKHDGRGRVWAD</sequence>
<dbReference type="AlphaFoldDB" id="A0A316FIK3"/>